<proteinExistence type="predicted"/>
<sequence length="246" mass="27179">MVANDGTRAVDPSQYVAQHLQHFTASGPTAFATGDYARTFMWSANGLVVASVLLVVVTGLTLLTDRWPLFRLNPVMGFGKRLYLWWSCAWRQWLASTLFVVIGFFAFHSLVATATLPLMAFATHLMTSGATRTAFAWPFTLMEVPVVLAILIYLLLSLPLAGYMVRSGLVAHAISGTEPFGLWRATLLGVTTYVWSVPGSLLIAELAIWFPHHVAEILRGLGLVAWGMYIVLPRQLRRMTRSIQPG</sequence>
<dbReference type="EMBL" id="FSRU01000001">
    <property type="protein sequence ID" value="SIO11506.1"/>
    <property type="molecule type" value="Genomic_DNA"/>
</dbReference>
<feature type="transmembrane region" description="Helical" evidence="1">
    <location>
        <begin position="216"/>
        <end position="232"/>
    </location>
</feature>
<keyword evidence="1" id="KW-0812">Transmembrane</keyword>
<dbReference type="Proteomes" id="UP000185151">
    <property type="component" value="Unassembled WGS sequence"/>
</dbReference>
<feature type="transmembrane region" description="Helical" evidence="1">
    <location>
        <begin position="93"/>
        <end position="126"/>
    </location>
</feature>
<evidence type="ECO:0000313" key="3">
    <source>
        <dbReference type="Proteomes" id="UP000185151"/>
    </source>
</evidence>
<organism evidence="2 3">
    <name type="scientific">Paraburkholderia phenazinium</name>
    <dbReference type="NCBI Taxonomy" id="60549"/>
    <lineage>
        <taxon>Bacteria</taxon>
        <taxon>Pseudomonadati</taxon>
        <taxon>Pseudomonadota</taxon>
        <taxon>Betaproteobacteria</taxon>
        <taxon>Burkholderiales</taxon>
        <taxon>Burkholderiaceae</taxon>
        <taxon>Paraburkholderia</taxon>
    </lineage>
</organism>
<keyword evidence="1" id="KW-0472">Membrane</keyword>
<evidence type="ECO:0000256" key="1">
    <source>
        <dbReference type="SAM" id="Phobius"/>
    </source>
</evidence>
<protein>
    <submittedName>
        <fullName evidence="2">Uncharacterized protein</fullName>
    </submittedName>
</protein>
<dbReference type="RefSeq" id="WP_074294487.1">
    <property type="nucleotide sequence ID" value="NZ_FSRU01000001.1"/>
</dbReference>
<evidence type="ECO:0000313" key="2">
    <source>
        <dbReference type="EMBL" id="SIO11506.1"/>
    </source>
</evidence>
<keyword evidence="1" id="KW-1133">Transmembrane helix</keyword>
<gene>
    <name evidence="2" type="ORF">SAMN05444165_0992</name>
</gene>
<feature type="transmembrane region" description="Helical" evidence="1">
    <location>
        <begin position="40"/>
        <end position="63"/>
    </location>
</feature>
<reference evidence="2 3" key="1">
    <citation type="submission" date="2016-11" db="EMBL/GenBank/DDBJ databases">
        <authorList>
            <person name="Jaros S."/>
            <person name="Januszkiewicz K."/>
            <person name="Wedrychowicz H."/>
        </authorList>
    </citation>
    <scope>NUCLEOTIDE SEQUENCE [LARGE SCALE GENOMIC DNA]</scope>
    <source>
        <strain evidence="2 3">GAS95</strain>
    </source>
</reference>
<feature type="transmembrane region" description="Helical" evidence="1">
    <location>
        <begin position="146"/>
        <end position="165"/>
    </location>
</feature>
<name>A0A1N6GVG9_9BURK</name>
<dbReference type="OrthoDB" id="9087547at2"/>
<keyword evidence="3" id="KW-1185">Reference proteome</keyword>
<dbReference type="AlphaFoldDB" id="A0A1N6GVG9"/>
<accession>A0A1N6GVG9</accession>
<feature type="transmembrane region" description="Helical" evidence="1">
    <location>
        <begin position="186"/>
        <end position="210"/>
    </location>
</feature>